<keyword evidence="3" id="KW-0808">Transferase</keyword>
<reference evidence="3 4" key="1">
    <citation type="submission" date="2014-07" db="EMBL/GenBank/DDBJ databases">
        <authorList>
            <person name="Wibberg Daniel"/>
        </authorList>
    </citation>
    <scope>NUCLEOTIDE SEQUENCE [LARGE SCALE GENOMIC DNA]</scope>
</reference>
<protein>
    <submittedName>
        <fullName evidence="3">Glycosyl transferase family 2</fullName>
    </submittedName>
</protein>
<dbReference type="CDD" id="cd04196">
    <property type="entry name" value="GT_2_like_d"/>
    <property type="match status" value="1"/>
</dbReference>
<comment type="similarity">
    <text evidence="1">Belongs to the glycosyltransferase 2 family.</text>
</comment>
<evidence type="ECO:0000259" key="2">
    <source>
        <dbReference type="Pfam" id="PF00535"/>
    </source>
</evidence>
<dbReference type="RefSeq" id="WP_051989200.1">
    <property type="nucleotide sequence ID" value="NZ_CCRF01000099.1"/>
</dbReference>
<dbReference type="EMBL" id="CCRF01000099">
    <property type="protein sequence ID" value="CEE03057.1"/>
    <property type="molecule type" value="Genomic_DNA"/>
</dbReference>
<evidence type="ECO:0000256" key="1">
    <source>
        <dbReference type="ARBA" id="ARBA00006739"/>
    </source>
</evidence>
<evidence type="ECO:0000313" key="4">
    <source>
        <dbReference type="Proteomes" id="UP000040576"/>
    </source>
</evidence>
<proteinExistence type="inferred from homology"/>
<keyword evidence="4" id="KW-1185">Reference proteome</keyword>
<dbReference type="InterPro" id="IPR029044">
    <property type="entry name" value="Nucleotide-diphossugar_trans"/>
</dbReference>
<dbReference type="SUPFAM" id="SSF53448">
    <property type="entry name" value="Nucleotide-diphospho-sugar transferases"/>
    <property type="match status" value="1"/>
</dbReference>
<gene>
    <name evidence="3" type="ORF">BT1A1_3275</name>
</gene>
<dbReference type="Pfam" id="PF00535">
    <property type="entry name" value="Glycos_transf_2"/>
    <property type="match status" value="1"/>
</dbReference>
<dbReference type="AlphaFoldDB" id="A0A090IZ76"/>
<dbReference type="InterPro" id="IPR001173">
    <property type="entry name" value="Glyco_trans_2-like"/>
</dbReference>
<dbReference type="GO" id="GO:0016758">
    <property type="term" value="F:hexosyltransferase activity"/>
    <property type="evidence" value="ECO:0007669"/>
    <property type="project" value="UniProtKB-ARBA"/>
</dbReference>
<sequence>MTYELPVVDILLATYNGEKFIRTQIDSVINQTYTNWKLIVRDDGSTDNTVEIIKKYVKHYPNKIKLIEDTDRNLGPSNNFSRLLASSTAEYIMFCDQDDLWKENKVEITLKRMLEVEKKLNQPILVHTDLEIVDRELNTISDSMFDFQNLNKHYVSINQLLVQNNVTGCTVMINKKLKELAEPIPTEGITMHDWWLALVAAAFGRIEFVDEATIKYRQHGNNDVGAKKYTEQIIKKTKAIDKMYDVVSDNFVQAKTFFDRYRSTLDNHDREVVSQYVNLMTYNPFKRIAIINKYKFQKQGFIRNLGFKLIAATIKNENKG</sequence>
<feature type="domain" description="Glycosyltransferase 2-like" evidence="2">
    <location>
        <begin position="10"/>
        <end position="159"/>
    </location>
</feature>
<name>A0A090IZ76_9BACI</name>
<dbReference type="PANTHER" id="PTHR22916">
    <property type="entry name" value="GLYCOSYLTRANSFERASE"/>
    <property type="match status" value="1"/>
</dbReference>
<evidence type="ECO:0000313" key="3">
    <source>
        <dbReference type="EMBL" id="CEE03057.1"/>
    </source>
</evidence>
<organism evidence="3 4">
    <name type="scientific">Caldibacillus thermoamylovorans</name>
    <dbReference type="NCBI Taxonomy" id="35841"/>
    <lineage>
        <taxon>Bacteria</taxon>
        <taxon>Bacillati</taxon>
        <taxon>Bacillota</taxon>
        <taxon>Bacilli</taxon>
        <taxon>Bacillales</taxon>
        <taxon>Bacillaceae</taxon>
        <taxon>Caldibacillus</taxon>
    </lineage>
</organism>
<dbReference type="Gene3D" id="3.90.550.10">
    <property type="entry name" value="Spore Coat Polysaccharide Biosynthesis Protein SpsA, Chain A"/>
    <property type="match status" value="1"/>
</dbReference>
<dbReference type="PANTHER" id="PTHR22916:SF3">
    <property type="entry name" value="UDP-GLCNAC:BETAGAL BETA-1,3-N-ACETYLGLUCOSAMINYLTRANSFERASE-LIKE PROTEIN 1"/>
    <property type="match status" value="1"/>
</dbReference>
<accession>A0A090IZ76</accession>
<dbReference type="Proteomes" id="UP000040576">
    <property type="component" value="Unassembled WGS sequence"/>
</dbReference>